<dbReference type="PANTHER" id="PTHR33653:SF1">
    <property type="entry name" value="RIBONUCLEASE VAPC2"/>
    <property type="match status" value="1"/>
</dbReference>
<dbReference type="Pfam" id="PF01850">
    <property type="entry name" value="PIN"/>
    <property type="match status" value="1"/>
</dbReference>
<evidence type="ECO:0000256" key="4">
    <source>
        <dbReference type="ARBA" id="ARBA00022723"/>
    </source>
</evidence>
<dbReference type="InterPro" id="IPR050556">
    <property type="entry name" value="Type_II_TA_system_RNase"/>
</dbReference>
<name>A0A964BWI0_9CYAN</name>
<keyword evidence="4" id="KW-0479">Metal-binding</keyword>
<evidence type="ECO:0000256" key="2">
    <source>
        <dbReference type="ARBA" id="ARBA00022649"/>
    </source>
</evidence>
<keyword evidence="3" id="KW-0540">Nuclease</keyword>
<dbReference type="GO" id="GO:0046872">
    <property type="term" value="F:metal ion binding"/>
    <property type="evidence" value="ECO:0007669"/>
    <property type="project" value="UniProtKB-KW"/>
</dbReference>
<dbReference type="InterPro" id="IPR029060">
    <property type="entry name" value="PIN-like_dom_sf"/>
</dbReference>
<reference evidence="9" key="1">
    <citation type="journal article" date="2021" name="Antonie Van Leeuwenhoek">
        <title>Draft genome and description of Waterburya agarophytonicola gen. nov. sp. nov. (Pleurocapsales, Cyanobacteria): a seaweed symbiont.</title>
        <authorList>
            <person name="Bonthond G."/>
            <person name="Shalygin S."/>
            <person name="Bayer T."/>
            <person name="Weinberger F."/>
        </authorList>
    </citation>
    <scope>NUCLEOTIDE SEQUENCE</scope>
    <source>
        <strain evidence="9">KI4</strain>
    </source>
</reference>
<evidence type="ECO:0000313" key="9">
    <source>
        <dbReference type="EMBL" id="MCC0179811.1"/>
    </source>
</evidence>
<evidence type="ECO:0000313" key="10">
    <source>
        <dbReference type="Proteomes" id="UP000729733"/>
    </source>
</evidence>
<evidence type="ECO:0000256" key="3">
    <source>
        <dbReference type="ARBA" id="ARBA00022722"/>
    </source>
</evidence>
<keyword evidence="2" id="KW-1277">Toxin-antitoxin system</keyword>
<dbReference type="GO" id="GO:0016787">
    <property type="term" value="F:hydrolase activity"/>
    <property type="evidence" value="ECO:0007669"/>
    <property type="project" value="UniProtKB-KW"/>
</dbReference>
<evidence type="ECO:0000259" key="8">
    <source>
        <dbReference type="Pfam" id="PF01850"/>
    </source>
</evidence>
<proteinExistence type="inferred from homology"/>
<dbReference type="SUPFAM" id="SSF88723">
    <property type="entry name" value="PIN domain-like"/>
    <property type="match status" value="1"/>
</dbReference>
<dbReference type="Gene3D" id="3.40.50.1010">
    <property type="entry name" value="5'-nuclease"/>
    <property type="match status" value="1"/>
</dbReference>
<dbReference type="InterPro" id="IPR002716">
    <property type="entry name" value="PIN_dom"/>
</dbReference>
<protein>
    <submittedName>
        <fullName evidence="9">PIN domain-containing protein</fullName>
    </submittedName>
</protein>
<dbReference type="PANTHER" id="PTHR33653">
    <property type="entry name" value="RIBONUCLEASE VAPC2"/>
    <property type="match status" value="1"/>
</dbReference>
<keyword evidence="5" id="KW-0378">Hydrolase</keyword>
<comment type="similarity">
    <text evidence="7">Belongs to the PINc/VapC protein family.</text>
</comment>
<evidence type="ECO:0000256" key="6">
    <source>
        <dbReference type="ARBA" id="ARBA00022842"/>
    </source>
</evidence>
<dbReference type="GO" id="GO:0004518">
    <property type="term" value="F:nuclease activity"/>
    <property type="evidence" value="ECO:0007669"/>
    <property type="project" value="UniProtKB-KW"/>
</dbReference>
<sequence length="132" mass="15051">MKYLLDTTTISDYLRGNQNIINHFRVTSFKVIFVSSITKFEIEYGMAKNIKARKLFSEQLELLYSQIGTIYFDDDCAKVAAKIKNQLFAMGTPVATEDLLIGAIALNHGLTVVTSNTKHFWKIPDLKIVDWQ</sequence>
<dbReference type="AlphaFoldDB" id="A0A964BWI0"/>
<dbReference type="RefSeq" id="WP_229642909.1">
    <property type="nucleotide sequence ID" value="NZ_JADWDC010000117.1"/>
</dbReference>
<comment type="caution">
    <text evidence="9">The sequence shown here is derived from an EMBL/GenBank/DDBJ whole genome shotgun (WGS) entry which is preliminary data.</text>
</comment>
<keyword evidence="6" id="KW-0460">Magnesium</keyword>
<organism evidence="9 10">
    <name type="scientific">Waterburya agarophytonicola KI4</name>
    <dbReference type="NCBI Taxonomy" id="2874699"/>
    <lineage>
        <taxon>Bacteria</taxon>
        <taxon>Bacillati</taxon>
        <taxon>Cyanobacteriota</taxon>
        <taxon>Cyanophyceae</taxon>
        <taxon>Pleurocapsales</taxon>
        <taxon>Hyellaceae</taxon>
        <taxon>Waterburya</taxon>
        <taxon>Waterburya agarophytonicola</taxon>
    </lineage>
</organism>
<accession>A0A964BWI0</accession>
<gene>
    <name evidence="9" type="ORF">I4641_23005</name>
</gene>
<dbReference type="EMBL" id="JADWDC010000117">
    <property type="protein sequence ID" value="MCC0179811.1"/>
    <property type="molecule type" value="Genomic_DNA"/>
</dbReference>
<feature type="domain" description="PIN" evidence="8">
    <location>
        <begin position="3"/>
        <end position="118"/>
    </location>
</feature>
<evidence type="ECO:0000256" key="1">
    <source>
        <dbReference type="ARBA" id="ARBA00001946"/>
    </source>
</evidence>
<dbReference type="Proteomes" id="UP000729733">
    <property type="component" value="Unassembled WGS sequence"/>
</dbReference>
<comment type="cofactor">
    <cofactor evidence="1">
        <name>Mg(2+)</name>
        <dbReference type="ChEBI" id="CHEBI:18420"/>
    </cofactor>
</comment>
<evidence type="ECO:0000256" key="7">
    <source>
        <dbReference type="ARBA" id="ARBA00038093"/>
    </source>
</evidence>
<evidence type="ECO:0000256" key="5">
    <source>
        <dbReference type="ARBA" id="ARBA00022801"/>
    </source>
</evidence>
<keyword evidence="10" id="KW-1185">Reference proteome</keyword>